<evidence type="ECO:0000256" key="4">
    <source>
        <dbReference type="ARBA" id="ARBA00023027"/>
    </source>
</evidence>
<dbReference type="Proteomes" id="UP001179952">
    <property type="component" value="Unassembled WGS sequence"/>
</dbReference>
<dbReference type="SUPFAM" id="SSF142921">
    <property type="entry name" value="WGR domain-like"/>
    <property type="match status" value="1"/>
</dbReference>
<feature type="domain" description="SAP" evidence="7">
    <location>
        <begin position="1"/>
        <end position="32"/>
    </location>
</feature>
<dbReference type="GO" id="GO:1990404">
    <property type="term" value="F:NAD+-protein mono-ADP-ribosyltransferase activity"/>
    <property type="evidence" value="ECO:0007669"/>
    <property type="project" value="TreeGrafter"/>
</dbReference>
<comment type="catalytic activity">
    <reaction evidence="5">
        <text>NAD(+) + (ADP-D-ribosyl)n-acceptor = nicotinamide + (ADP-D-ribosyl)n+1-acceptor + H(+).</text>
        <dbReference type="EC" id="2.4.2.30"/>
    </reaction>
</comment>
<protein>
    <recommendedName>
        <fullName evidence="1">NAD(+) ADP-ribosyltransferase</fullName>
        <ecNumber evidence="1">2.4.2.30</ecNumber>
    </recommendedName>
</protein>
<evidence type="ECO:0000259" key="7">
    <source>
        <dbReference type="PROSITE" id="PS50800"/>
    </source>
</evidence>
<evidence type="ECO:0000256" key="5">
    <source>
        <dbReference type="ARBA" id="ARBA00033987"/>
    </source>
</evidence>
<reference evidence="9" key="1">
    <citation type="journal article" date="2023" name="Nat. Commun.">
        <title>Diploid and tetraploid genomes of Acorus and the evolution of monocots.</title>
        <authorList>
            <person name="Ma L."/>
            <person name="Liu K.W."/>
            <person name="Li Z."/>
            <person name="Hsiao Y.Y."/>
            <person name="Qi Y."/>
            <person name="Fu T."/>
            <person name="Tang G.D."/>
            <person name="Zhang D."/>
            <person name="Sun W.H."/>
            <person name="Liu D.K."/>
            <person name="Li Y."/>
            <person name="Chen G.Z."/>
            <person name="Liu X.D."/>
            <person name="Liao X.Y."/>
            <person name="Jiang Y.T."/>
            <person name="Yu X."/>
            <person name="Hao Y."/>
            <person name="Huang J."/>
            <person name="Zhao X.W."/>
            <person name="Ke S."/>
            <person name="Chen Y.Y."/>
            <person name="Wu W.L."/>
            <person name="Hsu J.L."/>
            <person name="Lin Y.F."/>
            <person name="Huang M.D."/>
            <person name="Li C.Y."/>
            <person name="Huang L."/>
            <person name="Wang Z.W."/>
            <person name="Zhao X."/>
            <person name="Zhong W.Y."/>
            <person name="Peng D.H."/>
            <person name="Ahmad S."/>
            <person name="Lan S."/>
            <person name="Zhang J.S."/>
            <person name="Tsai W.C."/>
            <person name="Van de Peer Y."/>
            <person name="Liu Z.J."/>
        </authorList>
    </citation>
    <scope>NUCLEOTIDE SEQUENCE</scope>
    <source>
        <strain evidence="9">SCP</strain>
    </source>
</reference>
<comment type="caution">
    <text evidence="9">The sequence shown here is derived from an EMBL/GenBank/DDBJ whole genome shotgun (WGS) entry which is preliminary data.</text>
</comment>
<proteinExistence type="predicted"/>
<sequence length="182" mass="20123">MGVHELRGQASLRGLSTSGTKKVLLEGIAADIERDSAEENRNGEQLKEQVEEKADDIERIRAMGLCDLREQATLRGLLANGTKKALLARIAADIERDSAEGIAKAEEVNGSITEKLVTVTKKGNAVLDQWLPDHVKSSYHVLQHEDEIYDAVLNQTNLGPNNNKFYVIQILGSCFWHLSPFT</sequence>
<dbReference type="PROSITE" id="PS50800">
    <property type="entry name" value="SAP"/>
    <property type="match status" value="1"/>
</dbReference>
<organism evidence="9 10">
    <name type="scientific">Acorus gramineus</name>
    <name type="common">Dwarf sweet flag</name>
    <dbReference type="NCBI Taxonomy" id="55184"/>
    <lineage>
        <taxon>Eukaryota</taxon>
        <taxon>Viridiplantae</taxon>
        <taxon>Streptophyta</taxon>
        <taxon>Embryophyta</taxon>
        <taxon>Tracheophyta</taxon>
        <taxon>Spermatophyta</taxon>
        <taxon>Magnoliopsida</taxon>
        <taxon>Liliopsida</taxon>
        <taxon>Acoraceae</taxon>
        <taxon>Acorus</taxon>
    </lineage>
</organism>
<name>A0AAV9BPT1_ACOGR</name>
<reference evidence="9" key="2">
    <citation type="submission" date="2023-06" db="EMBL/GenBank/DDBJ databases">
        <authorList>
            <person name="Ma L."/>
            <person name="Liu K.-W."/>
            <person name="Li Z."/>
            <person name="Hsiao Y.-Y."/>
            <person name="Qi Y."/>
            <person name="Fu T."/>
            <person name="Tang G."/>
            <person name="Zhang D."/>
            <person name="Sun W.-H."/>
            <person name="Liu D.-K."/>
            <person name="Li Y."/>
            <person name="Chen G.-Z."/>
            <person name="Liu X.-D."/>
            <person name="Liao X.-Y."/>
            <person name="Jiang Y.-T."/>
            <person name="Yu X."/>
            <person name="Hao Y."/>
            <person name="Huang J."/>
            <person name="Zhao X.-W."/>
            <person name="Ke S."/>
            <person name="Chen Y.-Y."/>
            <person name="Wu W.-L."/>
            <person name="Hsu J.-L."/>
            <person name="Lin Y.-F."/>
            <person name="Huang M.-D."/>
            <person name="Li C.-Y."/>
            <person name="Huang L."/>
            <person name="Wang Z.-W."/>
            <person name="Zhao X."/>
            <person name="Zhong W.-Y."/>
            <person name="Peng D.-H."/>
            <person name="Ahmad S."/>
            <person name="Lan S."/>
            <person name="Zhang J.-S."/>
            <person name="Tsai W.-C."/>
            <person name="Van De Peer Y."/>
            <person name="Liu Z.-J."/>
        </authorList>
    </citation>
    <scope>NUCLEOTIDE SEQUENCE</scope>
    <source>
        <strain evidence="9">SCP</strain>
        <tissue evidence="9">Leaves</tissue>
    </source>
</reference>
<dbReference type="InterPro" id="IPR036930">
    <property type="entry name" value="WGR_dom_sf"/>
</dbReference>
<evidence type="ECO:0000256" key="3">
    <source>
        <dbReference type="ARBA" id="ARBA00022679"/>
    </source>
</evidence>
<evidence type="ECO:0000259" key="8">
    <source>
        <dbReference type="PROSITE" id="PS51977"/>
    </source>
</evidence>
<keyword evidence="2" id="KW-0328">Glycosyltransferase</keyword>
<evidence type="ECO:0000313" key="9">
    <source>
        <dbReference type="EMBL" id="KAK1278525.1"/>
    </source>
</evidence>
<dbReference type="GO" id="GO:0070212">
    <property type="term" value="P:protein poly-ADP-ribosylation"/>
    <property type="evidence" value="ECO:0007669"/>
    <property type="project" value="TreeGrafter"/>
</dbReference>
<evidence type="ECO:0000256" key="2">
    <source>
        <dbReference type="ARBA" id="ARBA00022676"/>
    </source>
</evidence>
<dbReference type="InterPro" id="IPR003034">
    <property type="entry name" value="SAP_dom"/>
</dbReference>
<dbReference type="EC" id="2.4.2.30" evidence="1"/>
<dbReference type="AlphaFoldDB" id="A0AAV9BPT1"/>
<dbReference type="PANTHER" id="PTHR10459">
    <property type="entry name" value="DNA LIGASE"/>
    <property type="match status" value="1"/>
</dbReference>
<evidence type="ECO:0000256" key="6">
    <source>
        <dbReference type="SAM" id="Coils"/>
    </source>
</evidence>
<dbReference type="GO" id="GO:0005730">
    <property type="term" value="C:nucleolus"/>
    <property type="evidence" value="ECO:0007669"/>
    <property type="project" value="TreeGrafter"/>
</dbReference>
<feature type="coiled-coil region" evidence="6">
    <location>
        <begin position="29"/>
        <end position="63"/>
    </location>
</feature>
<dbReference type="GO" id="GO:0003950">
    <property type="term" value="F:NAD+ poly-ADP-ribosyltransferase activity"/>
    <property type="evidence" value="ECO:0007669"/>
    <property type="project" value="UniProtKB-EC"/>
</dbReference>
<keyword evidence="6" id="KW-0175">Coiled coil</keyword>
<dbReference type="PROSITE" id="PS51977">
    <property type="entry name" value="WGR"/>
    <property type="match status" value="1"/>
</dbReference>
<dbReference type="SMART" id="SM00513">
    <property type="entry name" value="SAP"/>
    <property type="match status" value="2"/>
</dbReference>
<keyword evidence="4" id="KW-0520">NAD</keyword>
<keyword evidence="3" id="KW-0808">Transferase</keyword>
<gene>
    <name evidence="9" type="ORF">QJS04_geneDACA007229</name>
</gene>
<dbReference type="PANTHER" id="PTHR10459:SF60">
    <property type="entry name" value="POLY [ADP-RIBOSE] POLYMERASE 2"/>
    <property type="match status" value="1"/>
</dbReference>
<evidence type="ECO:0000313" key="10">
    <source>
        <dbReference type="Proteomes" id="UP001179952"/>
    </source>
</evidence>
<dbReference type="InterPro" id="IPR050800">
    <property type="entry name" value="ARTD/PARP"/>
</dbReference>
<keyword evidence="10" id="KW-1185">Reference proteome</keyword>
<evidence type="ECO:0000256" key="1">
    <source>
        <dbReference type="ARBA" id="ARBA00012020"/>
    </source>
</evidence>
<dbReference type="EMBL" id="JAUJYN010000002">
    <property type="protein sequence ID" value="KAK1278525.1"/>
    <property type="molecule type" value="Genomic_DNA"/>
</dbReference>
<dbReference type="InterPro" id="IPR008893">
    <property type="entry name" value="WGR_domain"/>
</dbReference>
<dbReference type="GO" id="GO:0006302">
    <property type="term" value="P:double-strand break repair"/>
    <property type="evidence" value="ECO:0007669"/>
    <property type="project" value="TreeGrafter"/>
</dbReference>
<feature type="domain" description="WGR" evidence="8">
    <location>
        <begin position="138"/>
        <end position="182"/>
    </location>
</feature>
<accession>A0AAV9BPT1</accession>